<evidence type="ECO:0000313" key="2">
    <source>
        <dbReference type="EMBL" id="MST49674.1"/>
    </source>
</evidence>
<dbReference type="PANTHER" id="PTHR43283">
    <property type="entry name" value="BETA-LACTAMASE-RELATED"/>
    <property type="match status" value="1"/>
</dbReference>
<dbReference type="AlphaFoldDB" id="A0A7K0K2N5"/>
<dbReference type="InterPro" id="IPR012338">
    <property type="entry name" value="Beta-lactam/transpept-like"/>
</dbReference>
<dbReference type="EMBL" id="VUMY01000008">
    <property type="protein sequence ID" value="MST49674.1"/>
    <property type="molecule type" value="Genomic_DNA"/>
</dbReference>
<dbReference type="RefSeq" id="WP_277027086.1">
    <property type="nucleotide sequence ID" value="NZ_JAQYQY010000017.1"/>
</dbReference>
<comment type="caution">
    <text evidence="2">The sequence shown here is derived from an EMBL/GenBank/DDBJ whole genome shotgun (WGS) entry which is preliminary data.</text>
</comment>
<proteinExistence type="predicted"/>
<keyword evidence="3" id="KW-1185">Reference proteome</keyword>
<protein>
    <submittedName>
        <fullName evidence="2">Beta-lactamase family protein</fullName>
    </submittedName>
</protein>
<reference evidence="2 3" key="1">
    <citation type="submission" date="2019-08" db="EMBL/GenBank/DDBJ databases">
        <title>In-depth cultivation of the pig gut microbiome towards novel bacterial diversity and tailored functional studies.</title>
        <authorList>
            <person name="Wylensek D."/>
            <person name="Hitch T.C.A."/>
            <person name="Clavel T."/>
        </authorList>
    </citation>
    <scope>NUCLEOTIDE SEQUENCE [LARGE SCALE GENOMIC DNA]</scope>
    <source>
        <strain evidence="2 3">RF-GAM-744-WT-7</strain>
    </source>
</reference>
<evidence type="ECO:0000259" key="1">
    <source>
        <dbReference type="Pfam" id="PF00144"/>
    </source>
</evidence>
<dbReference type="SUPFAM" id="SSF56601">
    <property type="entry name" value="beta-lactamase/transpeptidase-like"/>
    <property type="match status" value="1"/>
</dbReference>
<evidence type="ECO:0000313" key="3">
    <source>
        <dbReference type="Proteomes" id="UP000442535"/>
    </source>
</evidence>
<dbReference type="Pfam" id="PF00144">
    <property type="entry name" value="Beta-lactamase"/>
    <property type="match status" value="1"/>
</dbReference>
<dbReference type="PANTHER" id="PTHR43283:SF15">
    <property type="entry name" value="CONSERVED PROTEIN"/>
    <property type="match status" value="1"/>
</dbReference>
<dbReference type="InterPro" id="IPR050789">
    <property type="entry name" value="Diverse_Enzym_Activities"/>
</dbReference>
<feature type="domain" description="Beta-lactamase-related" evidence="1">
    <location>
        <begin position="50"/>
        <end position="295"/>
    </location>
</feature>
<sequence>MGTVAIGQLTPEHLPTRREFGFPYALAVLSRQPSGDVYVWTGSATPKDLERPFKWMSVTKFLVATAFWVQSLPSAGSTVMPLDLAVGPPAPPGVRLVDLLAHCSGLPFDAPADNMGIRFGIANPDERAIEPFTKRVYSNYNFELAGAFAESRLGVPWNDWVGRVITGPLGMNGTKLSDSPAWGAVGPIVDLARLAAEMLSPSLTGLTAADIDRFSAPVHPGLRGVLPGYGHQKDNLWGTGVEVHGAKTPHYLPESFPSEVIGHFGQSGSFIWVDRAAGAAGVFLGAEKFGPVHKALWPRLNAEIRQLALLAR</sequence>
<name>A0A7K0K2N5_9ACTO</name>
<dbReference type="InterPro" id="IPR001466">
    <property type="entry name" value="Beta-lactam-related"/>
</dbReference>
<organism evidence="2 3">
    <name type="scientific">Mobiluncus porci</name>
    <dbReference type="NCBI Taxonomy" id="2652278"/>
    <lineage>
        <taxon>Bacteria</taxon>
        <taxon>Bacillati</taxon>
        <taxon>Actinomycetota</taxon>
        <taxon>Actinomycetes</taxon>
        <taxon>Actinomycetales</taxon>
        <taxon>Actinomycetaceae</taxon>
        <taxon>Mobiluncus</taxon>
    </lineage>
</organism>
<gene>
    <name evidence="2" type="ORF">FYJ63_05410</name>
</gene>
<dbReference type="Proteomes" id="UP000442535">
    <property type="component" value="Unassembled WGS sequence"/>
</dbReference>
<dbReference type="Gene3D" id="3.40.710.10">
    <property type="entry name" value="DD-peptidase/beta-lactamase superfamily"/>
    <property type="match status" value="1"/>
</dbReference>
<accession>A0A7K0K2N5</accession>